<feature type="compositionally biased region" description="Basic and acidic residues" evidence="7">
    <location>
        <begin position="830"/>
        <end position="853"/>
    </location>
</feature>
<feature type="transmembrane region" description="Helical" evidence="8">
    <location>
        <begin position="537"/>
        <end position="558"/>
    </location>
</feature>
<feature type="domain" description="ML-like" evidence="9">
    <location>
        <begin position="144"/>
        <end position="286"/>
    </location>
</feature>
<dbReference type="GO" id="GO:0016020">
    <property type="term" value="C:membrane"/>
    <property type="evidence" value="ECO:0007669"/>
    <property type="project" value="UniProtKB-SubCell"/>
</dbReference>
<keyword evidence="6 8" id="KW-0472">Membrane</keyword>
<comment type="caution">
    <text evidence="10">The sequence shown here is derived from an EMBL/GenBank/DDBJ whole genome shotgun (WGS) entry which is preliminary data.</text>
</comment>
<keyword evidence="5 8" id="KW-1133">Transmembrane helix</keyword>
<dbReference type="InterPro" id="IPR010308">
    <property type="entry name" value="TRP_C"/>
</dbReference>
<feature type="transmembrane region" description="Helical" evidence="8">
    <location>
        <begin position="483"/>
        <end position="509"/>
    </location>
</feature>
<dbReference type="InterPro" id="IPR032800">
    <property type="entry name" value="TRP_N"/>
</dbReference>
<keyword evidence="11" id="KW-1185">Reference proteome</keyword>
<feature type="transmembrane region" description="Helical" evidence="8">
    <location>
        <begin position="703"/>
        <end position="723"/>
    </location>
</feature>
<dbReference type="Pfam" id="PF06011">
    <property type="entry name" value="TRP"/>
    <property type="match status" value="1"/>
</dbReference>
<evidence type="ECO:0000256" key="7">
    <source>
        <dbReference type="SAM" id="MobiDB-lite"/>
    </source>
</evidence>
<feature type="compositionally biased region" description="Low complexity" evidence="7">
    <location>
        <begin position="900"/>
        <end position="913"/>
    </location>
</feature>
<dbReference type="PANTHER" id="PTHR31145">
    <property type="entry name" value="INTEGRAL MEMBRANE PROTEIN (AFU_ORTHOLOGUE AFUA_7G01610)"/>
    <property type="match status" value="1"/>
</dbReference>
<keyword evidence="3 8" id="KW-0812">Transmembrane</keyword>
<protein>
    <recommendedName>
        <fullName evidence="9">ML-like domain-containing protein</fullName>
    </recommendedName>
</protein>
<feature type="transmembrane region" description="Helical" evidence="8">
    <location>
        <begin position="294"/>
        <end position="315"/>
    </location>
</feature>
<evidence type="ECO:0000256" key="8">
    <source>
        <dbReference type="SAM" id="Phobius"/>
    </source>
</evidence>
<evidence type="ECO:0000256" key="6">
    <source>
        <dbReference type="ARBA" id="ARBA00023136"/>
    </source>
</evidence>
<reference evidence="10" key="1">
    <citation type="submission" date="2021-03" db="EMBL/GenBank/DDBJ databases">
        <title>Revisited historic fungal species revealed as producer of novel bioactive compounds through whole genome sequencing and comparative genomics.</title>
        <authorList>
            <person name="Vignolle G.A."/>
            <person name="Hochenegger N."/>
            <person name="Mach R.L."/>
            <person name="Mach-Aigner A.R."/>
            <person name="Javad Rahimi M."/>
            <person name="Salim K.A."/>
            <person name="Chan C.M."/>
            <person name="Lim L.B.L."/>
            <person name="Cai F."/>
            <person name="Druzhinina I.S."/>
            <person name="U'Ren J.M."/>
            <person name="Derntl C."/>
        </authorList>
    </citation>
    <scope>NUCLEOTIDE SEQUENCE</scope>
    <source>
        <strain evidence="10">TUCIM 5799</strain>
    </source>
</reference>
<dbReference type="PANTHER" id="PTHR31145:SF7">
    <property type="entry name" value="TRP-LIKE ION CHANNEL"/>
    <property type="match status" value="1"/>
</dbReference>
<evidence type="ECO:0000256" key="1">
    <source>
        <dbReference type="ARBA" id="ARBA00004141"/>
    </source>
</evidence>
<dbReference type="AlphaFoldDB" id="A0A9Q0ATH4"/>
<comment type="similarity">
    <text evidence="2">Belongs to the transient receptor potential (TRP) ion channel family.</text>
</comment>
<feature type="region of interest" description="Disordered" evidence="7">
    <location>
        <begin position="877"/>
        <end position="925"/>
    </location>
</feature>
<dbReference type="GO" id="GO:0009272">
    <property type="term" value="P:fungal-type cell wall biogenesis"/>
    <property type="evidence" value="ECO:0007669"/>
    <property type="project" value="TreeGrafter"/>
</dbReference>
<feature type="region of interest" description="Disordered" evidence="7">
    <location>
        <begin position="1"/>
        <end position="49"/>
    </location>
</feature>
<dbReference type="InterPro" id="IPR040241">
    <property type="entry name" value="TRP_Flc/Pkd2-like"/>
</dbReference>
<dbReference type="SMART" id="SM01320">
    <property type="entry name" value="TRP_N"/>
    <property type="match status" value="1"/>
</dbReference>
<evidence type="ECO:0000256" key="3">
    <source>
        <dbReference type="ARBA" id="ARBA00022692"/>
    </source>
</evidence>
<feature type="compositionally biased region" description="Basic residues" evidence="7">
    <location>
        <begin position="1"/>
        <end position="12"/>
    </location>
</feature>
<feature type="transmembrane region" description="Helical" evidence="8">
    <location>
        <begin position="735"/>
        <end position="754"/>
    </location>
</feature>
<dbReference type="EMBL" id="JAFIMR010000003">
    <property type="protein sequence ID" value="KAI1880009.1"/>
    <property type="molecule type" value="Genomic_DNA"/>
</dbReference>
<proteinExistence type="inferred from homology"/>
<dbReference type="Proteomes" id="UP000829685">
    <property type="component" value="Unassembled WGS sequence"/>
</dbReference>
<feature type="transmembrane region" description="Helical" evidence="8">
    <location>
        <begin position="564"/>
        <end position="588"/>
    </location>
</feature>
<feature type="transmembrane region" description="Helical" evidence="8">
    <location>
        <begin position="766"/>
        <end position="791"/>
    </location>
</feature>
<accession>A0A9Q0ATH4</accession>
<dbReference type="Pfam" id="PF14558">
    <property type="entry name" value="TRP_N"/>
    <property type="match status" value="1"/>
</dbReference>
<feature type="region of interest" description="Disordered" evidence="7">
    <location>
        <begin position="939"/>
        <end position="1024"/>
    </location>
</feature>
<comment type="subcellular location">
    <subcellularLocation>
        <location evidence="1">Membrane</location>
        <topology evidence="1">Multi-pass membrane protein</topology>
    </subcellularLocation>
</comment>
<feature type="region of interest" description="Disordered" evidence="7">
    <location>
        <begin position="57"/>
        <end position="76"/>
    </location>
</feature>
<feature type="compositionally biased region" description="Basic and acidic residues" evidence="7">
    <location>
        <begin position="991"/>
        <end position="1014"/>
    </location>
</feature>
<sequence length="1024" mass="113639">MRVSRAGRRNQSLRRASFGAVSIHQTRDLSPHGLHDKTAGRTPPSLKYGRYNFKRHRSDRWTRAGPHPTSHMSPDPVRRRRFDAFHPQLRDNTLPAKMDAFWWRLFTTLGGLLLVAPAQAKSTAYIDGTDLDGVTRQLAVGRTPALYTGDFGDCLGGQSLLNVTKFDAAFYRDNSTVLFHLDGFTNLKSESLMLYISLETYGVPSFNMTVDPCSVGVNSLCPMNASVPITAFAAFQVAADQVSGIPRIAYELPDCDGYARIQLFANSSQTEIGCFQAVLRNGASFSQPKAISSILAIFTAVAVVASFVTAAYGVSLPHMRSHYAHSLSVLVVLETLQSIFFSGALSLPWPSVLTAWWSNFAWASGFIPAPGMVQSVDSFAGISGNTSQVGGAGSTIINNNGGSLVQQIYGRSLAVQTFTNLAKRTPGWAEHFGEVIKRQASDPDDPYAYDWNGNPVAPGMPIPGDWSGFAGTLSVLRIPAADAFMVAFIWLLIVLAIVGSLITAFRFTLEALAKLKWIKPDRFDFFRVHWKDYVRMSLLRTLFIAFPSICIMATFQFAHGGRTGPVAIAAIVFTAILLGTGGLALYALRVRLRFGKFASEPDRILLVRGTFLGCIPSPVPLRLSQIREQEFAERPLGSLPFVHWHFIDDDPNRIKVHHDQPYIERFGWLFARFKLSRWWYFVFWLGYQLVRACFIGAATTSPLAQVFGLFIVDVLSFVVITAINPYEGQRNTTLAVWLLGLAKIATTGLSIAFLPDFSIDRILATIIGVVIVVIQALLTIALIFLIIIGSVSSWFSLTRNREYFTSEKLEDIRIKYFEHVNATAPERIEQAKESLQSKRASSEPDEKPQEPPKESAFSVKSVRRISKIEDEDYDHLADMEPQNAGPSTFNPGPMNRTRRTNSVSSRHSVSSLPRRARSHRTSWSSRDFNSWQAELDRPGTALAQRLNEGHTSNQSTVSAEGVLKHQTSRTSFRATETPVPGSRPMSPAQEEVERKGTEDGRRSDQYAEQERIDEASETSSKYTQ</sequence>
<feature type="compositionally biased region" description="Basic and acidic residues" evidence="7">
    <location>
        <begin position="25"/>
        <end position="39"/>
    </location>
</feature>
<feature type="region of interest" description="Disordered" evidence="7">
    <location>
        <begin position="830"/>
        <end position="861"/>
    </location>
</feature>
<keyword evidence="4" id="KW-0732">Signal</keyword>
<feature type="transmembrane region" description="Helical" evidence="8">
    <location>
        <begin position="678"/>
        <end position="697"/>
    </location>
</feature>
<evidence type="ECO:0000256" key="2">
    <source>
        <dbReference type="ARBA" id="ARBA00010642"/>
    </source>
</evidence>
<name>A0A9Q0ATH4_9PEZI</name>
<evidence type="ECO:0000256" key="4">
    <source>
        <dbReference type="ARBA" id="ARBA00022729"/>
    </source>
</evidence>
<evidence type="ECO:0000259" key="9">
    <source>
        <dbReference type="SMART" id="SM01320"/>
    </source>
</evidence>
<feature type="compositionally biased region" description="Polar residues" evidence="7">
    <location>
        <begin position="949"/>
        <end position="958"/>
    </location>
</feature>
<evidence type="ECO:0000313" key="11">
    <source>
        <dbReference type="Proteomes" id="UP000829685"/>
    </source>
</evidence>
<organism evidence="10 11">
    <name type="scientific">Neoarthrinium moseri</name>
    <dbReference type="NCBI Taxonomy" id="1658444"/>
    <lineage>
        <taxon>Eukaryota</taxon>
        <taxon>Fungi</taxon>
        <taxon>Dikarya</taxon>
        <taxon>Ascomycota</taxon>
        <taxon>Pezizomycotina</taxon>
        <taxon>Sordariomycetes</taxon>
        <taxon>Xylariomycetidae</taxon>
        <taxon>Amphisphaeriales</taxon>
        <taxon>Apiosporaceae</taxon>
        <taxon>Neoarthrinium</taxon>
    </lineage>
</organism>
<dbReference type="GO" id="GO:0055085">
    <property type="term" value="P:transmembrane transport"/>
    <property type="evidence" value="ECO:0007669"/>
    <property type="project" value="TreeGrafter"/>
</dbReference>
<evidence type="ECO:0000256" key="5">
    <source>
        <dbReference type="ARBA" id="ARBA00022989"/>
    </source>
</evidence>
<feature type="transmembrane region" description="Helical" evidence="8">
    <location>
        <begin position="327"/>
        <end position="349"/>
    </location>
</feature>
<evidence type="ECO:0000313" key="10">
    <source>
        <dbReference type="EMBL" id="KAI1880009.1"/>
    </source>
</evidence>
<gene>
    <name evidence="10" type="ORF">JX265_001630</name>
</gene>